<proteinExistence type="inferred from homology"/>
<dbReference type="PROSITE" id="PS51082">
    <property type="entry name" value="WH2"/>
    <property type="match status" value="1"/>
</dbReference>
<dbReference type="InterPro" id="IPR003124">
    <property type="entry name" value="WH2_dom"/>
</dbReference>
<keyword evidence="2" id="KW-0963">Cytoplasm</keyword>
<organism evidence="5">
    <name type="scientific">Henneguya salminicola</name>
    <name type="common">Myxosporean</name>
    <dbReference type="NCBI Taxonomy" id="69463"/>
    <lineage>
        <taxon>Eukaryota</taxon>
        <taxon>Metazoa</taxon>
        <taxon>Cnidaria</taxon>
        <taxon>Myxozoa</taxon>
        <taxon>Myxosporea</taxon>
        <taxon>Bivalvulida</taxon>
        <taxon>Platysporina</taxon>
        <taxon>Myxobolidae</taxon>
        <taxon>Henneguya</taxon>
    </lineage>
</organism>
<dbReference type="GO" id="GO:0003779">
    <property type="term" value="F:actin binding"/>
    <property type="evidence" value="ECO:0007669"/>
    <property type="project" value="UniProtKB-UniRule"/>
</dbReference>
<accession>A0A6G3MF17</accession>
<feature type="compositionally biased region" description="Pro residues" evidence="3">
    <location>
        <begin position="329"/>
        <end position="341"/>
    </location>
</feature>
<comment type="subcellular location">
    <subcellularLocation>
        <location evidence="2">Cytoplasm</location>
        <location evidence="2">Cytoskeleton</location>
    </subcellularLocation>
</comment>
<dbReference type="InterPro" id="IPR028288">
    <property type="entry name" value="SCAR/WAVE_fam"/>
</dbReference>
<dbReference type="EMBL" id="GHBP01001016">
    <property type="protein sequence ID" value="NDJ92561.1"/>
    <property type="molecule type" value="Transcribed_RNA"/>
</dbReference>
<comment type="subunit">
    <text evidence="2">Binds actin and the Arp2/3 complex.</text>
</comment>
<feature type="region of interest" description="Disordered" evidence="3">
    <location>
        <begin position="311"/>
        <end position="344"/>
    </location>
</feature>
<feature type="compositionally biased region" description="Polar residues" evidence="3">
    <location>
        <begin position="266"/>
        <end position="279"/>
    </location>
</feature>
<evidence type="ECO:0000259" key="4">
    <source>
        <dbReference type="PROSITE" id="PS51082"/>
    </source>
</evidence>
<dbReference type="GO" id="GO:0005856">
    <property type="term" value="C:cytoskeleton"/>
    <property type="evidence" value="ECO:0007669"/>
    <property type="project" value="UniProtKB-SubCell"/>
</dbReference>
<feature type="domain" description="WH2" evidence="4">
    <location>
        <begin position="365"/>
        <end position="382"/>
    </location>
</feature>
<reference evidence="5" key="1">
    <citation type="submission" date="2018-11" db="EMBL/GenBank/DDBJ databases">
        <title>Henneguya salminicola genome and transcriptome.</title>
        <authorList>
            <person name="Yahalomi D."/>
            <person name="Atkinson S.D."/>
            <person name="Neuhof M."/>
            <person name="Chang E.S."/>
            <person name="Philippe H."/>
            <person name="Cartwright P."/>
            <person name="Bartholomew J.L."/>
            <person name="Huchon D."/>
        </authorList>
    </citation>
    <scope>NUCLEOTIDE SEQUENCE</scope>
    <source>
        <strain evidence="5">Hz1</strain>
        <tissue evidence="5">Whole</tissue>
    </source>
</reference>
<protein>
    <recommendedName>
        <fullName evidence="2">Wiskott-Aldrich syndrome protein family member</fullName>
        <shortName evidence="2">WASP family protein member</shortName>
    </recommendedName>
</protein>
<feature type="region of interest" description="Disordered" evidence="3">
    <location>
        <begin position="172"/>
        <end position="279"/>
    </location>
</feature>
<keyword evidence="2" id="KW-0206">Cytoskeleton</keyword>
<comment type="similarity">
    <text evidence="1 2">Belongs to the SCAR/WAVE family.</text>
</comment>
<name>A0A6G3MF17_HENSL</name>
<keyword evidence="2" id="KW-0009">Actin-binding</keyword>
<dbReference type="Gene3D" id="6.10.280.150">
    <property type="match status" value="2"/>
</dbReference>
<evidence type="ECO:0000256" key="2">
    <source>
        <dbReference type="RuleBase" id="RU367034"/>
    </source>
</evidence>
<feature type="compositionally biased region" description="Basic and acidic residues" evidence="3">
    <location>
        <begin position="192"/>
        <end position="216"/>
    </location>
</feature>
<dbReference type="Gene3D" id="1.20.5.340">
    <property type="match status" value="1"/>
</dbReference>
<sequence length="426" mass="47474">MPFVKRTVQPEYLCRNSALAGSQNVLQDQNKFVWINYLKQISSISTHMSEMFDTLDKNIQNLGQRSQNIESRLGTVNRALPNLKFPPTELSSPDGYIQCSFQIEPKLDNASLAVVDMPAALKELYNSCLPMPNFQILDKYRTDGLKSSDKYSNPGFFFESWLNTVEQDYKARKDKKKRQKRTAEPVSSPAKKAVEIPKSKQRELAQKHEESNKERIPGTTLPQVPKYEPQPTPRGPPKLVQPIVSTPPVSLLSHDFPPAPPDTYSGAGTQSPDNVSISTIDLPLPHETEFAAPPAFDNEVTVPITLKTIPEFLPPPSHVKETQPSLDFLPPPPPPPPPPPVSEVVTKVTPVQPTIQHKEPPKQDTRVDLLSSIRSGKNLRKVDQSVEKKSAPGFGDEVYAILAKKIAAVTMSDSDEEEECDDDNWD</sequence>
<evidence type="ECO:0000313" key="5">
    <source>
        <dbReference type="EMBL" id="NDJ92561.1"/>
    </source>
</evidence>
<evidence type="ECO:0000256" key="3">
    <source>
        <dbReference type="SAM" id="MobiDB-lite"/>
    </source>
</evidence>
<dbReference type="PANTHER" id="PTHR12902">
    <property type="entry name" value="WASP-1"/>
    <property type="match status" value="1"/>
</dbReference>
<comment type="function">
    <text evidence="2">Downstream effector molecule involved in the transmission of signals from tyrosine kinase receptors and small GTPases to the actin cytoskeleton. Promotes formation of actin filaments. Part of the WAVE complex that regulates lamellipodia formation. The WAVE complex regulates actin filament reorganization via its interaction with the Arp2/3 complex.</text>
</comment>
<evidence type="ECO:0000256" key="1">
    <source>
        <dbReference type="ARBA" id="ARBA00006993"/>
    </source>
</evidence>
<dbReference type="AlphaFoldDB" id="A0A6G3MF17"/>
<dbReference type="GO" id="GO:0030036">
    <property type="term" value="P:actin cytoskeleton organization"/>
    <property type="evidence" value="ECO:0007669"/>
    <property type="project" value="UniProtKB-UniRule"/>
</dbReference>